<evidence type="ECO:0000313" key="6">
    <source>
        <dbReference type="EMBL" id="TKW66491.1"/>
    </source>
</evidence>
<evidence type="ECO:0000256" key="4">
    <source>
        <dbReference type="SAM" id="MobiDB-lite"/>
    </source>
</evidence>
<evidence type="ECO:0000259" key="5">
    <source>
        <dbReference type="Pfam" id="PF00535"/>
    </source>
</evidence>
<reference evidence="6 7" key="1">
    <citation type="journal article" date="2017" name="Nat. Commun.">
        <title>In situ click chemistry generation of cyclooxygenase-2 inhibitors.</title>
        <authorList>
            <person name="Bhardwaj A."/>
            <person name="Kaur J."/>
            <person name="Wuest M."/>
            <person name="Wuest F."/>
        </authorList>
    </citation>
    <scope>NUCLEOTIDE SEQUENCE [LARGE SCALE GENOMIC DNA]</scope>
    <source>
        <strain evidence="6">S2_012_000_R3_94</strain>
    </source>
</reference>
<dbReference type="InterPro" id="IPR029044">
    <property type="entry name" value="Nucleotide-diphossugar_trans"/>
</dbReference>
<dbReference type="CDD" id="cd00761">
    <property type="entry name" value="Glyco_tranf_GTA_type"/>
    <property type="match status" value="1"/>
</dbReference>
<accession>A0A533I6Z4</accession>
<feature type="region of interest" description="Disordered" evidence="4">
    <location>
        <begin position="1"/>
        <end position="32"/>
    </location>
</feature>
<dbReference type="InterPro" id="IPR001173">
    <property type="entry name" value="Glyco_trans_2-like"/>
</dbReference>
<dbReference type="PANTHER" id="PTHR43179:SF12">
    <property type="entry name" value="GALACTOFURANOSYLTRANSFERASE GLFT2"/>
    <property type="match status" value="1"/>
</dbReference>
<feature type="compositionally biased region" description="Basic and acidic residues" evidence="4">
    <location>
        <begin position="17"/>
        <end position="32"/>
    </location>
</feature>
<evidence type="ECO:0000313" key="7">
    <source>
        <dbReference type="Proteomes" id="UP000315344"/>
    </source>
</evidence>
<dbReference type="GO" id="GO:0016757">
    <property type="term" value="F:glycosyltransferase activity"/>
    <property type="evidence" value="ECO:0007669"/>
    <property type="project" value="UniProtKB-KW"/>
</dbReference>
<feature type="domain" description="Glycosyltransferase 2-like" evidence="5">
    <location>
        <begin position="40"/>
        <end position="201"/>
    </location>
</feature>
<evidence type="ECO:0000256" key="2">
    <source>
        <dbReference type="ARBA" id="ARBA00022676"/>
    </source>
</evidence>
<evidence type="ECO:0000256" key="3">
    <source>
        <dbReference type="ARBA" id="ARBA00022679"/>
    </source>
</evidence>
<gene>
    <name evidence="6" type="ORF">DI616_11100</name>
</gene>
<dbReference type="Gene3D" id="3.90.550.10">
    <property type="entry name" value="Spore Coat Polysaccharide Biosynthesis Protein SpsA, Chain A"/>
    <property type="match status" value="1"/>
</dbReference>
<name>A0A533I6Z4_PARDE</name>
<comment type="caution">
    <text evidence="6">The sequence shown here is derived from an EMBL/GenBank/DDBJ whole genome shotgun (WGS) entry which is preliminary data.</text>
</comment>
<organism evidence="6 7">
    <name type="scientific">Paracoccus denitrificans</name>
    <dbReference type="NCBI Taxonomy" id="266"/>
    <lineage>
        <taxon>Bacteria</taxon>
        <taxon>Pseudomonadati</taxon>
        <taxon>Pseudomonadota</taxon>
        <taxon>Alphaproteobacteria</taxon>
        <taxon>Rhodobacterales</taxon>
        <taxon>Paracoccaceae</taxon>
        <taxon>Paracoccus</taxon>
    </lineage>
</organism>
<protein>
    <submittedName>
        <fullName evidence="6">Glycosyltransferase family 2 protein</fullName>
    </submittedName>
</protein>
<dbReference type="Pfam" id="PF00535">
    <property type="entry name" value="Glycos_transf_2"/>
    <property type="match status" value="1"/>
</dbReference>
<sequence length="454" mass="49219">MRRGRGARPPVLGIEQPRGHPPDRSHAGRDGRGLSKAAVSVIVVSRGRPDHLRLCLTALTRQDHPLFEVILVADRPGLAQRPDLQIKRVAFDEANISQARNLGIANAAGRIIAFIDDDAVAEPTWLSRLTAPFAAGAVIAATGWTRDRDGFRWQSRAARMTRAGFPQLFETADMETLMLAPQDGAPVSTLGTNCAFRAAALRAIGGFDPLFAYHLDESDVNMRLAQLAPEALTAIVPTAQVIHARAGSAQRNAAAVPVELSAIGRSAALFARRYGGASPAAELQARTRRRLIRHMLDGQLDPLRIPNVMATLNAGLADGAIAPLPSPPADRHDTAPAFLPMPQSAGGHIVLTGWHWQAQDLRRKARAFSATGQTVTLILLSPSLLPHRLRYTEGGWFEQMGGLWGPSEPGDPAGRRWRAAERLDRETKLAQFRRNSTEFRGVEAPRLSRNAEPA</sequence>
<dbReference type="EMBL" id="VAFL01000007">
    <property type="protein sequence ID" value="TKW66491.1"/>
    <property type="molecule type" value="Genomic_DNA"/>
</dbReference>
<keyword evidence="3 6" id="KW-0808">Transferase</keyword>
<evidence type="ECO:0000256" key="1">
    <source>
        <dbReference type="ARBA" id="ARBA00006739"/>
    </source>
</evidence>
<proteinExistence type="inferred from homology"/>
<dbReference type="AlphaFoldDB" id="A0A533I6Z4"/>
<dbReference type="SUPFAM" id="SSF53448">
    <property type="entry name" value="Nucleotide-diphospho-sugar transferases"/>
    <property type="match status" value="1"/>
</dbReference>
<dbReference type="Proteomes" id="UP000315344">
    <property type="component" value="Unassembled WGS sequence"/>
</dbReference>
<keyword evidence="2" id="KW-0328">Glycosyltransferase</keyword>
<dbReference type="PANTHER" id="PTHR43179">
    <property type="entry name" value="RHAMNOSYLTRANSFERASE WBBL"/>
    <property type="match status" value="1"/>
</dbReference>
<comment type="similarity">
    <text evidence="1">Belongs to the glycosyltransferase 2 family.</text>
</comment>